<dbReference type="HAMAP" id="MF_00160">
    <property type="entry name" value="SerC_aminotrans_5"/>
    <property type="match status" value="1"/>
</dbReference>
<dbReference type="EC" id="2.6.1.52" evidence="4"/>
<comment type="catalytic activity">
    <reaction evidence="10">
        <text>4-(phosphooxy)-L-threonine + 2-oxoglutarate = (R)-3-hydroxy-2-oxo-4-phosphooxybutanoate + L-glutamate</text>
        <dbReference type="Rhea" id="RHEA:16573"/>
        <dbReference type="ChEBI" id="CHEBI:16810"/>
        <dbReference type="ChEBI" id="CHEBI:29985"/>
        <dbReference type="ChEBI" id="CHEBI:58452"/>
        <dbReference type="ChEBI" id="CHEBI:58538"/>
        <dbReference type="EC" id="2.6.1.52"/>
    </reaction>
</comment>
<comment type="cofactor">
    <cofactor evidence="1">
        <name>pyridoxal 5'-phosphate</name>
        <dbReference type="ChEBI" id="CHEBI:597326"/>
    </cofactor>
</comment>
<comment type="catalytic activity">
    <reaction evidence="11">
        <text>O-phospho-L-serine + 2-oxoglutarate = 3-phosphooxypyruvate + L-glutamate</text>
        <dbReference type="Rhea" id="RHEA:14329"/>
        <dbReference type="ChEBI" id="CHEBI:16810"/>
        <dbReference type="ChEBI" id="CHEBI:18110"/>
        <dbReference type="ChEBI" id="CHEBI:29985"/>
        <dbReference type="ChEBI" id="CHEBI:57524"/>
        <dbReference type="EC" id="2.6.1.52"/>
    </reaction>
</comment>
<dbReference type="PIRSF" id="PIRSF000525">
    <property type="entry name" value="SerC"/>
    <property type="match status" value="1"/>
</dbReference>
<gene>
    <name evidence="13" type="primary">serC</name>
    <name evidence="13" type="ORF">Hypma_008681</name>
</gene>
<keyword evidence="7" id="KW-0808">Transferase</keyword>
<evidence type="ECO:0000313" key="13">
    <source>
        <dbReference type="EMBL" id="RDB24045.1"/>
    </source>
</evidence>
<dbReference type="Gene3D" id="3.90.1150.10">
    <property type="entry name" value="Aspartate Aminotransferase, domain 1"/>
    <property type="match status" value="1"/>
</dbReference>
<evidence type="ECO:0000313" key="14">
    <source>
        <dbReference type="Proteomes" id="UP000076154"/>
    </source>
</evidence>
<dbReference type="InterPro" id="IPR015422">
    <property type="entry name" value="PyrdxlP-dep_Trfase_small"/>
</dbReference>
<evidence type="ECO:0000256" key="2">
    <source>
        <dbReference type="ARBA" id="ARBA00005099"/>
    </source>
</evidence>
<evidence type="ECO:0000256" key="5">
    <source>
        <dbReference type="ARBA" id="ARBA00022576"/>
    </source>
</evidence>
<dbReference type="EMBL" id="LUEZ02000045">
    <property type="protein sequence ID" value="RDB24045.1"/>
    <property type="molecule type" value="Genomic_DNA"/>
</dbReference>
<dbReference type="Gene3D" id="3.40.640.10">
    <property type="entry name" value="Type I PLP-dependent aspartate aminotransferase-like (Major domain)"/>
    <property type="match status" value="1"/>
</dbReference>
<keyword evidence="9" id="KW-0718">Serine biosynthesis</keyword>
<evidence type="ECO:0000259" key="12">
    <source>
        <dbReference type="Pfam" id="PF00266"/>
    </source>
</evidence>
<dbReference type="Proteomes" id="UP000076154">
    <property type="component" value="Unassembled WGS sequence"/>
</dbReference>
<dbReference type="OrthoDB" id="1703350at2759"/>
<proteinExistence type="inferred from homology"/>
<dbReference type="NCBIfam" id="NF003764">
    <property type="entry name" value="PRK05355.1"/>
    <property type="match status" value="1"/>
</dbReference>
<dbReference type="AlphaFoldDB" id="A0A369JUL4"/>
<dbReference type="STRING" id="39966.A0A369JUL4"/>
<feature type="domain" description="Aminotransferase class V" evidence="12">
    <location>
        <begin position="9"/>
        <end position="388"/>
    </location>
</feature>
<evidence type="ECO:0000256" key="8">
    <source>
        <dbReference type="ARBA" id="ARBA00022898"/>
    </source>
</evidence>
<accession>A0A369JUL4</accession>
<dbReference type="InterPro" id="IPR022278">
    <property type="entry name" value="Pser_aminoTfrase"/>
</dbReference>
<dbReference type="FunFam" id="3.40.640.10:FF:000010">
    <property type="entry name" value="Phosphoserine aminotransferase"/>
    <property type="match status" value="1"/>
</dbReference>
<evidence type="ECO:0000256" key="6">
    <source>
        <dbReference type="ARBA" id="ARBA00022605"/>
    </source>
</evidence>
<reference evidence="13" key="1">
    <citation type="submission" date="2018-04" db="EMBL/GenBank/DDBJ databases">
        <title>Whole genome sequencing of Hypsizygus marmoreus.</title>
        <authorList>
            <person name="Choi I.-G."/>
            <person name="Min B."/>
            <person name="Kim J.-G."/>
            <person name="Kim S."/>
            <person name="Oh Y.-L."/>
            <person name="Kong W.-S."/>
            <person name="Park H."/>
            <person name="Jeong J."/>
            <person name="Song E.-S."/>
        </authorList>
    </citation>
    <scope>NUCLEOTIDE SEQUENCE [LARGE SCALE GENOMIC DNA]</scope>
    <source>
        <strain evidence="13">51987-8</strain>
    </source>
</reference>
<dbReference type="GO" id="GO:0004648">
    <property type="term" value="F:O-phospho-L-serine:2-oxoglutarate aminotransferase activity"/>
    <property type="evidence" value="ECO:0007669"/>
    <property type="project" value="UniProtKB-EC"/>
</dbReference>
<keyword evidence="8" id="KW-0663">Pyridoxal phosphate</keyword>
<keyword evidence="5 13" id="KW-0032">Aminotransferase</keyword>
<dbReference type="GO" id="GO:0006564">
    <property type="term" value="P:L-serine biosynthetic process"/>
    <property type="evidence" value="ECO:0007669"/>
    <property type="project" value="UniProtKB-KW"/>
</dbReference>
<keyword evidence="6" id="KW-0028">Amino-acid biosynthesis</keyword>
<protein>
    <recommendedName>
        <fullName evidence="4">phosphoserine transaminase</fullName>
        <ecNumber evidence="4">2.6.1.52</ecNumber>
    </recommendedName>
</protein>
<evidence type="ECO:0000256" key="10">
    <source>
        <dbReference type="ARBA" id="ARBA00047630"/>
    </source>
</evidence>
<evidence type="ECO:0000256" key="7">
    <source>
        <dbReference type="ARBA" id="ARBA00022679"/>
    </source>
</evidence>
<comment type="similarity">
    <text evidence="3">Belongs to the class-V pyridoxal-phosphate-dependent aminotransferase family. SerC subfamily.</text>
</comment>
<dbReference type="InterPro" id="IPR015424">
    <property type="entry name" value="PyrdxlP-dep_Trfase"/>
</dbReference>
<evidence type="ECO:0000256" key="11">
    <source>
        <dbReference type="ARBA" id="ARBA00049007"/>
    </source>
</evidence>
<dbReference type="InterPro" id="IPR015421">
    <property type="entry name" value="PyrdxlP-dep_Trfase_major"/>
</dbReference>
<dbReference type="GO" id="GO:0005737">
    <property type="term" value="C:cytoplasm"/>
    <property type="evidence" value="ECO:0007669"/>
    <property type="project" value="TreeGrafter"/>
</dbReference>
<comment type="caution">
    <text evidence="13">The sequence shown here is derived from an EMBL/GenBank/DDBJ whole genome shotgun (WGS) entry which is preliminary data.</text>
</comment>
<dbReference type="InterPro" id="IPR000192">
    <property type="entry name" value="Aminotrans_V_dom"/>
</dbReference>
<dbReference type="GO" id="GO:0030170">
    <property type="term" value="F:pyridoxal phosphate binding"/>
    <property type="evidence" value="ECO:0007669"/>
    <property type="project" value="TreeGrafter"/>
</dbReference>
<sequence length="416" mass="45035">MPSSTRVANFGAGPSALPESVLVEAAQGLLNFNNTGIGIAEISHRSKEFGAYVKETEALIREQLDVPSTHVILFTQGGGTAQFSAVVLNLLARHRLLHPDVPEAERVLDYVLTGSWSKAAYEEAKRLAHGATVNVVVDAREHSADGKSFDNLPPHSAYKFSPDPALIYYCENETVSGTQFGFEDGAPNSFPFHLLPDKPLLPLVADYSSSFMSRPIPRLAEHAIVYAGAQKNLGPAGIAILIVRKDCIVDVNAAAKLGGYPVPISLAYKPYADNDSMPNTPAVLALYITGLVLKRNKSLGGVRYYEEVNRRKKESVYGALKEGEEKGVFQAKVREGAGSWMNVVFGVIGEGAEKRFLEGAEKKGLKGLKGHRSVGGIRVSLYNAVSEEWTDRIVAYMREFIEEESKAPATAAVTEA</sequence>
<evidence type="ECO:0000256" key="9">
    <source>
        <dbReference type="ARBA" id="ARBA00023299"/>
    </source>
</evidence>
<organism evidence="13 14">
    <name type="scientific">Hypsizygus marmoreus</name>
    <name type="common">White beech mushroom</name>
    <name type="synonym">Agaricus marmoreus</name>
    <dbReference type="NCBI Taxonomy" id="39966"/>
    <lineage>
        <taxon>Eukaryota</taxon>
        <taxon>Fungi</taxon>
        <taxon>Dikarya</taxon>
        <taxon>Basidiomycota</taxon>
        <taxon>Agaricomycotina</taxon>
        <taxon>Agaricomycetes</taxon>
        <taxon>Agaricomycetidae</taxon>
        <taxon>Agaricales</taxon>
        <taxon>Tricholomatineae</taxon>
        <taxon>Lyophyllaceae</taxon>
        <taxon>Hypsizygus</taxon>
    </lineage>
</organism>
<dbReference type="FunFam" id="3.90.1150.10:FF:000006">
    <property type="entry name" value="Phosphoserine aminotransferase"/>
    <property type="match status" value="1"/>
</dbReference>
<evidence type="ECO:0000256" key="1">
    <source>
        <dbReference type="ARBA" id="ARBA00001933"/>
    </source>
</evidence>
<dbReference type="PANTHER" id="PTHR43247">
    <property type="entry name" value="PHOSPHOSERINE AMINOTRANSFERASE"/>
    <property type="match status" value="1"/>
</dbReference>
<name>A0A369JUL4_HYPMA</name>
<dbReference type="FunCoup" id="A0A369JUL4">
    <property type="interactions" value="401"/>
</dbReference>
<dbReference type="PANTHER" id="PTHR43247:SF1">
    <property type="entry name" value="PHOSPHOSERINE AMINOTRANSFERASE"/>
    <property type="match status" value="1"/>
</dbReference>
<evidence type="ECO:0000256" key="3">
    <source>
        <dbReference type="ARBA" id="ARBA00006904"/>
    </source>
</evidence>
<dbReference type="Pfam" id="PF00266">
    <property type="entry name" value="Aminotran_5"/>
    <property type="match status" value="1"/>
</dbReference>
<keyword evidence="14" id="KW-1185">Reference proteome</keyword>
<dbReference type="UniPathway" id="UPA00135">
    <property type="reaction ID" value="UER00197"/>
</dbReference>
<dbReference type="InParanoid" id="A0A369JUL4"/>
<dbReference type="SUPFAM" id="SSF53383">
    <property type="entry name" value="PLP-dependent transferases"/>
    <property type="match status" value="1"/>
</dbReference>
<comment type="pathway">
    <text evidence="2">Amino-acid biosynthesis; L-serine biosynthesis; L-serine from 3-phospho-D-glycerate: step 2/3.</text>
</comment>
<evidence type="ECO:0000256" key="4">
    <source>
        <dbReference type="ARBA" id="ARBA00013030"/>
    </source>
</evidence>